<evidence type="ECO:0000256" key="3">
    <source>
        <dbReference type="ARBA" id="ARBA00012756"/>
    </source>
</evidence>
<dbReference type="SUPFAM" id="SSF51011">
    <property type="entry name" value="Glycosyl hydrolase domain"/>
    <property type="match status" value="1"/>
</dbReference>
<dbReference type="Gene3D" id="2.102.20.10">
    <property type="entry name" value="Beta-galactosidase, domain 2"/>
    <property type="match status" value="1"/>
</dbReference>
<dbReference type="InterPro" id="IPR025972">
    <property type="entry name" value="BetaGal_dom3"/>
</dbReference>
<dbReference type="EMBL" id="BAAANY010000045">
    <property type="protein sequence ID" value="GAA1720651.1"/>
    <property type="molecule type" value="Genomic_DNA"/>
</dbReference>
<dbReference type="InterPro" id="IPR036833">
    <property type="entry name" value="BetaGal_dom3_sf"/>
</dbReference>
<dbReference type="Gene3D" id="2.60.120.260">
    <property type="entry name" value="Galactose-binding domain-like"/>
    <property type="match status" value="3"/>
</dbReference>
<dbReference type="Pfam" id="PF01301">
    <property type="entry name" value="Glyco_hydro_35"/>
    <property type="match status" value="1"/>
</dbReference>
<dbReference type="InterPro" id="IPR031330">
    <property type="entry name" value="Gly_Hdrlase_35_cat"/>
</dbReference>
<evidence type="ECO:0000259" key="9">
    <source>
        <dbReference type="SMART" id="SM01029"/>
    </source>
</evidence>
<evidence type="ECO:0000256" key="1">
    <source>
        <dbReference type="ARBA" id="ARBA00001412"/>
    </source>
</evidence>
<comment type="caution">
    <text evidence="10">The sequence shown here is derived from an EMBL/GenBank/DDBJ whole genome shotgun (WGS) entry which is preliminary data.</text>
</comment>
<dbReference type="InterPro" id="IPR013783">
    <property type="entry name" value="Ig-like_fold"/>
</dbReference>
<evidence type="ECO:0000256" key="6">
    <source>
        <dbReference type="ARBA" id="ARBA00023180"/>
    </source>
</evidence>
<dbReference type="Gene3D" id="2.60.40.10">
    <property type="entry name" value="Immunoglobulins"/>
    <property type="match status" value="1"/>
</dbReference>
<accession>A0ABN2J9C9</accession>
<dbReference type="Pfam" id="PF10435">
    <property type="entry name" value="BetaGal_dom2"/>
    <property type="match status" value="1"/>
</dbReference>
<evidence type="ECO:0000256" key="7">
    <source>
        <dbReference type="ARBA" id="ARBA00023295"/>
    </source>
</evidence>
<dbReference type="Gene3D" id="3.20.20.80">
    <property type="entry name" value="Glycosidases"/>
    <property type="match status" value="1"/>
</dbReference>
<dbReference type="Pfam" id="PF13364">
    <property type="entry name" value="BetaGal_ABD2"/>
    <property type="match status" value="2"/>
</dbReference>
<dbReference type="InterPro" id="IPR001944">
    <property type="entry name" value="Glycoside_Hdrlase_35"/>
</dbReference>
<proteinExistence type="inferred from homology"/>
<evidence type="ECO:0000256" key="8">
    <source>
        <dbReference type="RuleBase" id="RU003679"/>
    </source>
</evidence>
<dbReference type="Pfam" id="PF10633">
    <property type="entry name" value="NPCBM_assoc"/>
    <property type="match status" value="1"/>
</dbReference>
<dbReference type="SUPFAM" id="SSF51445">
    <property type="entry name" value="(Trans)glycosidases"/>
    <property type="match status" value="1"/>
</dbReference>
<reference evidence="10 11" key="1">
    <citation type="journal article" date="2019" name="Int. J. Syst. Evol. Microbiol.">
        <title>The Global Catalogue of Microorganisms (GCM) 10K type strain sequencing project: providing services to taxonomists for standard genome sequencing and annotation.</title>
        <authorList>
            <consortium name="The Broad Institute Genomics Platform"/>
            <consortium name="The Broad Institute Genome Sequencing Center for Infectious Disease"/>
            <person name="Wu L."/>
            <person name="Ma J."/>
        </authorList>
    </citation>
    <scope>NUCLEOTIDE SEQUENCE [LARGE SCALE GENOMIC DNA]</scope>
    <source>
        <strain evidence="10 11">JCM 14718</strain>
    </source>
</reference>
<comment type="catalytic activity">
    <reaction evidence="1">
        <text>Hydrolysis of terminal non-reducing beta-D-galactose residues in beta-D-galactosides.</text>
        <dbReference type="EC" id="3.2.1.23"/>
    </reaction>
</comment>
<keyword evidence="6" id="KW-0325">Glycoprotein</keyword>
<keyword evidence="11" id="KW-1185">Reference proteome</keyword>
<dbReference type="SUPFAM" id="SSF49785">
    <property type="entry name" value="Galactose-binding domain-like"/>
    <property type="match status" value="2"/>
</dbReference>
<dbReference type="InterPro" id="IPR017853">
    <property type="entry name" value="GH"/>
</dbReference>
<evidence type="ECO:0000313" key="11">
    <source>
        <dbReference type="Proteomes" id="UP001500618"/>
    </source>
</evidence>
<sequence>MLSFFAPVTGKHTARSGRRPLVATVVLAVLLALLPAVRAEIPASAAPAPKTHSVTWDHYSLSVDGRRMFLYSGEVHPFRLPSPSLWPDVLEKMKAAGFTAVTAYFDWGYASPAPGVYDFSGVRNVDEFLADAAAAGLYVIARPGPYINAEVDGGGFPGWLARMAGTPRTSDPRYLQYGKEWLNHIDPIIARHQLTNGTGSVIATQVENEIYDSDTADGQNYMAALAAQMRADGITVPLTGNNNSAYVSGTGATQLPGFDRYPLGFDCSNPTVWPNQVPDEMGTHRVTPNSPLFFPEFQGGAFDPWGGADYDKCQQLTNDQFEKVYYDNNIAAGSTMMNFYMTYGGTSWGFLPCTCVYSSYDYGSAITESRQIGTKFNQQKLIAQFLRAATPLTKTDQLAVAPPDANDLTVLGRANPDNAFELLTLRHADTTSTATSKTHLALDLAGRTAISNDDPSPAITYSGEWTHAKAVDYTAGDFGDTETFASAAGASASMTFTTNAIRLVGAKSGNGGIAEIYLDGTKAATIDTYAPGNKQYEQVLYRASGLSSGPHTVKVVATGTKNSASSGTFVPVDGIDAYDATANDFYPTVPQQPGTSITVGGRDSQLLVANYPFGDQRMVYSTSQLVTASEGIALLYGVPGSDGETVLRYPSRPQVQVLAGQATASWDPSRGDLRLNYHHRGLTEVQVSGGGRRPVKLLLADTTTALNFWPDQTTAGLVLTQAPYLVRSARTYGSVLALTGDTSATTDAQVFAPANVSQVTWNGRPVWSSRHQDGSLTFRLTGPPPLSLPALTNWKFGYESAERQPGFDDSGWITADHTSTGNPNAPGSLPVLYQDDYGFHSGDVWYRGHFTGTGKETGITLDGQGGSPAGSWSAWLNGALLGTQTSGSHTFTFPAGVARTGAGNVVAVLVHNAGHEECGAPCGSFQNPRGLRTGQLTGATTAVTWKIQGNLGGETPVDPARGPLNTGGLYGARHGWFLPGYPDSSWQNTTLPDRWSSRGLPAGVGWYRTSFDLNLPHGTDVPIGLQISDQPTYRYRAEIYVNGWLLGLYANDLGPQHMFSLPTGILNPNGHNTVAIAVTGSDAAGGGLGTVKLVPYGTYSGGVPVKQVPAPSWSQHTYGSPAQPSQVNLALSSPTQLLHGNDTLTVNGKLTNSGATSTAATQVRLAAPDGWTVSPADPIAVSALPPGGHADLQWTVHVPAGLTAGSYQVAATDLGGGTAGTATFAVPYPKIADAFSNKGISDDAQPTTGDFDGAGYSFSAQALAAAGLTPGAIVRAAGVDFTWPTATPGQPDNAPSNGQLIAVSGQGSTLGFLGASNSGSPSGTGTVFYTDGTTDTFSAGLDDFWFDPGAENTSVAAMPYVNSPTGRYDHTVRIFATTVPINPAKRVEAVALPGISAGSAGHSTAMHIFAMGVA</sequence>
<name>A0ABN2J9C9_9ACTN</name>
<dbReference type="EC" id="3.2.1.23" evidence="3"/>
<protein>
    <recommendedName>
        <fullName evidence="3">beta-galactosidase</fullName>
        <ecNumber evidence="3">3.2.1.23</ecNumber>
    </recommendedName>
</protein>
<dbReference type="InterPro" id="IPR018954">
    <property type="entry name" value="Betagal_dom2"/>
</dbReference>
<feature type="domain" description="Beta-galactosidase" evidence="9">
    <location>
        <begin position="556"/>
        <end position="708"/>
    </location>
</feature>
<evidence type="ECO:0000256" key="5">
    <source>
        <dbReference type="ARBA" id="ARBA00022801"/>
    </source>
</evidence>
<evidence type="ECO:0000256" key="4">
    <source>
        <dbReference type="ARBA" id="ARBA00022729"/>
    </source>
</evidence>
<dbReference type="SMART" id="SM01029">
    <property type="entry name" value="BetaGal_dom2"/>
    <property type="match status" value="1"/>
</dbReference>
<dbReference type="PANTHER" id="PTHR23421">
    <property type="entry name" value="BETA-GALACTOSIDASE RELATED"/>
    <property type="match status" value="1"/>
</dbReference>
<keyword evidence="4" id="KW-0732">Signal</keyword>
<evidence type="ECO:0000256" key="2">
    <source>
        <dbReference type="ARBA" id="ARBA00009809"/>
    </source>
</evidence>
<gene>
    <name evidence="10" type="ORF">GCM10009765_81090</name>
</gene>
<organism evidence="10 11">
    <name type="scientific">Fodinicola feengrottensis</name>
    <dbReference type="NCBI Taxonomy" id="435914"/>
    <lineage>
        <taxon>Bacteria</taxon>
        <taxon>Bacillati</taxon>
        <taxon>Actinomycetota</taxon>
        <taxon>Actinomycetes</taxon>
        <taxon>Mycobacteriales</taxon>
        <taxon>Fodinicola</taxon>
    </lineage>
</organism>
<dbReference type="PRINTS" id="PR00742">
    <property type="entry name" value="GLHYDRLASE35"/>
</dbReference>
<evidence type="ECO:0000313" key="10">
    <source>
        <dbReference type="EMBL" id="GAA1720651.1"/>
    </source>
</evidence>
<dbReference type="SUPFAM" id="SSF117100">
    <property type="entry name" value="Beta-galactosidase LacA, domain 3"/>
    <property type="match status" value="1"/>
</dbReference>
<dbReference type="InterPro" id="IPR037110">
    <property type="entry name" value="Betagal_dom2_sf"/>
</dbReference>
<dbReference type="InterPro" id="IPR008979">
    <property type="entry name" value="Galactose-bd-like_sf"/>
</dbReference>
<keyword evidence="7" id="KW-0326">Glycosidase</keyword>
<dbReference type="Pfam" id="PF13363">
    <property type="entry name" value="BetaGal_dom3"/>
    <property type="match status" value="1"/>
</dbReference>
<dbReference type="InterPro" id="IPR018905">
    <property type="entry name" value="A-galactase_NEW3"/>
</dbReference>
<comment type="similarity">
    <text evidence="2 8">Belongs to the glycosyl hydrolase 35 family.</text>
</comment>
<keyword evidence="5" id="KW-0378">Hydrolase</keyword>
<dbReference type="InterPro" id="IPR025300">
    <property type="entry name" value="BetaGal_jelly_roll_dom"/>
</dbReference>
<dbReference type="Proteomes" id="UP001500618">
    <property type="component" value="Unassembled WGS sequence"/>
</dbReference>